<dbReference type="EMBL" id="FMIC01000002">
    <property type="protein sequence ID" value="SCL50695.1"/>
    <property type="molecule type" value="Genomic_DNA"/>
</dbReference>
<dbReference type="AlphaFoldDB" id="A0A1C6U9B7"/>
<reference evidence="3 5" key="3">
    <citation type="submission" date="2022-10" db="EMBL/GenBank/DDBJ databases">
        <title>The complete genomes of actinobacterial strains from the NBC collection.</title>
        <authorList>
            <person name="Joergensen T.S."/>
            <person name="Alvarez Arevalo M."/>
            <person name="Sterndorff E.B."/>
            <person name="Faurdal D."/>
            <person name="Vuksanovic O."/>
            <person name="Mourched A.-S."/>
            <person name="Charusanti P."/>
            <person name="Shaw S."/>
            <person name="Blin K."/>
            <person name="Weber T."/>
        </authorList>
    </citation>
    <scope>NUCLEOTIDE SEQUENCE [LARGE SCALE GENOMIC DNA]</scope>
    <source>
        <strain evidence="3 5">NBC 01809</strain>
    </source>
</reference>
<evidence type="ECO:0000259" key="1">
    <source>
        <dbReference type="Pfam" id="PF04738"/>
    </source>
</evidence>
<gene>
    <name evidence="2" type="ORF">GA0070608_0734</name>
    <name evidence="3" type="ORF">OIE14_06375</name>
</gene>
<evidence type="ECO:0000313" key="2">
    <source>
        <dbReference type="EMBL" id="SCL50695.1"/>
    </source>
</evidence>
<dbReference type="EMBL" id="CP109071">
    <property type="protein sequence ID" value="WSA33673.1"/>
    <property type="molecule type" value="Genomic_DNA"/>
</dbReference>
<keyword evidence="5" id="KW-1185">Reference proteome</keyword>
<evidence type="ECO:0000313" key="3">
    <source>
        <dbReference type="EMBL" id="WSA33673.1"/>
    </source>
</evidence>
<dbReference type="InterPro" id="IPR006827">
    <property type="entry name" value="Lant_deHydtase_N"/>
</dbReference>
<evidence type="ECO:0000313" key="4">
    <source>
        <dbReference type="Proteomes" id="UP000199343"/>
    </source>
</evidence>
<dbReference type="InterPro" id="IPR041881">
    <property type="entry name" value="PqqD_sf"/>
</dbReference>
<dbReference type="Proteomes" id="UP001334804">
    <property type="component" value="Chromosome"/>
</dbReference>
<name>A0A1C6U9B7_9ACTN</name>
<dbReference type="Pfam" id="PF04738">
    <property type="entry name" value="Lant_dehydr_N"/>
    <property type="match status" value="1"/>
</dbReference>
<dbReference type="Gene3D" id="1.10.10.1150">
    <property type="entry name" value="Coenzyme PQQ synthesis protein D (PqqD)"/>
    <property type="match status" value="1"/>
</dbReference>
<evidence type="ECO:0000313" key="5">
    <source>
        <dbReference type="Proteomes" id="UP001334804"/>
    </source>
</evidence>
<reference evidence="4" key="1">
    <citation type="submission" date="2016-06" db="EMBL/GenBank/DDBJ databases">
        <authorList>
            <person name="Varghese N."/>
            <person name="Submissions Spin"/>
        </authorList>
    </citation>
    <scope>NUCLEOTIDE SEQUENCE [LARGE SCALE GENOMIC DNA]</scope>
    <source>
        <strain evidence="4">DSM 43363</strain>
    </source>
</reference>
<organism evidence="2 4">
    <name type="scientific">Micromonospora peucetia</name>
    <dbReference type="NCBI Taxonomy" id="47871"/>
    <lineage>
        <taxon>Bacteria</taxon>
        <taxon>Bacillati</taxon>
        <taxon>Actinomycetota</taxon>
        <taxon>Actinomycetes</taxon>
        <taxon>Micromonosporales</taxon>
        <taxon>Micromonosporaceae</taxon>
        <taxon>Micromonospora</taxon>
    </lineage>
</organism>
<sequence length="761" mass="82575">MTVTVGDAPHEPAGPLPYGPDWTILPSVFARVAGMPMDWILAEPGADHAGARAAGEQALAEIVRQPLFAEALTWQNRDMFRQARRNLDSARPQRRREAQRRLWAYAARYCAKNDTIGFFGPIVWGSVTTGATDIGPVTDRLLRRGVFFEHWALRAVATAIETRHGLDPWTIPRLAAGVAVVADGVLLADNAPLRLDALPRRVVEVCDGTRTVVDVVDELADHPAPEVGAVLTRLRAMGVLTAGLVVPRRVDPEAHLRGQLARVADSRRRVAAQADLAELVAARDRVADAAGDADRLTEALEGLDDTFVAITGREARRGTGQFYAGRGVVYEDCLGDLPVRLGADVLDPIRPALELLLFSAAWFTRAVAQAYERFIADLITAQEPAPGAGVPLSEILTAVAGTTAWGARSPADAVAERLRRTWHALLVGDADPGRRRIGHDATALRSGVESAFAHDVVGWRGTRLYSPDLMIAARSAADLRDGRFLAVLGELHPAHNTMDVLAADAWHPDRDRWHGWLDSSAPTDRVTPLYPLDHDQINSRTVPPSAYLSPSATYLGLGSGVPYHPRGARMLPVSALRATRVGDRVVITSAVDPEYAADVPTVFGELLANAAATRFGILPAADHRPRLCIGDLVVQRESWTLPYPELPSPNQGPDRACDVLRAIGAARDMPRHVFVTVGGERKPFHLDFGNPLSVEVLLSHLRRQQRAEPTGRVTFVEMLPDPDQLWLTDAAGRRYTAEFRITCVDQRTAGNGHSSSPGAQP</sequence>
<feature type="domain" description="Lantibiotic dehydratase N-terminal" evidence="1">
    <location>
        <begin position="65"/>
        <end position="497"/>
    </location>
</feature>
<accession>A0A1C6U9B7</accession>
<protein>
    <submittedName>
        <fullName evidence="3">Lantibiotic dehydratase family protein</fullName>
    </submittedName>
    <submittedName>
        <fullName evidence="2">Lantibiotic dehydratase, C terminus</fullName>
    </submittedName>
</protein>
<dbReference type="RefSeq" id="WP_091621620.1">
    <property type="nucleotide sequence ID" value="NZ_CP109071.1"/>
</dbReference>
<dbReference type="STRING" id="47871.GA0070608_0734"/>
<dbReference type="Proteomes" id="UP000199343">
    <property type="component" value="Unassembled WGS sequence"/>
</dbReference>
<proteinExistence type="predicted"/>
<reference evidence="2" key="2">
    <citation type="submission" date="2016-06" db="EMBL/GenBank/DDBJ databases">
        <authorList>
            <person name="Kjaerup R.B."/>
            <person name="Dalgaard T.S."/>
            <person name="Juul-Madsen H.R."/>
        </authorList>
    </citation>
    <scope>NUCLEOTIDE SEQUENCE [LARGE SCALE GENOMIC DNA]</scope>
    <source>
        <strain evidence="2">DSM 43363</strain>
    </source>
</reference>
<dbReference type="OrthoDB" id="8480037at2"/>